<dbReference type="HOGENOM" id="CLU_2781051_0_0_1"/>
<gene>
    <name evidence="1" type="ordered locus">VIT_16s0013g00550</name>
</gene>
<protein>
    <submittedName>
        <fullName evidence="1">Uncharacterized protein</fullName>
    </submittedName>
</protein>
<proteinExistence type="predicted"/>
<keyword evidence="2" id="KW-1185">Reference proteome</keyword>
<dbReference type="AlphaFoldDB" id="F6I2M0"/>
<dbReference type="PaxDb" id="29760-VIT_16s0013g00550.t01"/>
<evidence type="ECO:0000313" key="2">
    <source>
        <dbReference type="Proteomes" id="UP000009183"/>
    </source>
</evidence>
<dbReference type="EMBL" id="FN596738">
    <property type="protein sequence ID" value="CCB61187.1"/>
    <property type="molecule type" value="Genomic_DNA"/>
</dbReference>
<organism evidence="1 2">
    <name type="scientific">Vitis vinifera</name>
    <name type="common">Grape</name>
    <dbReference type="NCBI Taxonomy" id="29760"/>
    <lineage>
        <taxon>Eukaryota</taxon>
        <taxon>Viridiplantae</taxon>
        <taxon>Streptophyta</taxon>
        <taxon>Embryophyta</taxon>
        <taxon>Tracheophyta</taxon>
        <taxon>Spermatophyta</taxon>
        <taxon>Magnoliopsida</taxon>
        <taxon>eudicotyledons</taxon>
        <taxon>Gunneridae</taxon>
        <taxon>Pentapetalae</taxon>
        <taxon>rosids</taxon>
        <taxon>Vitales</taxon>
        <taxon>Vitaceae</taxon>
        <taxon>Viteae</taxon>
        <taxon>Vitis</taxon>
    </lineage>
</organism>
<dbReference type="InParanoid" id="F6I2M0"/>
<dbReference type="OrthoDB" id="118550at2759"/>
<reference evidence="2" key="1">
    <citation type="journal article" date="2007" name="Nature">
        <title>The grapevine genome sequence suggests ancestral hexaploidization in major angiosperm phyla.</title>
        <authorList>
            <consortium name="The French-Italian Public Consortium for Grapevine Genome Characterization."/>
            <person name="Jaillon O."/>
            <person name="Aury J.-M."/>
            <person name="Noel B."/>
            <person name="Policriti A."/>
            <person name="Clepet C."/>
            <person name="Casagrande A."/>
            <person name="Choisne N."/>
            <person name="Aubourg S."/>
            <person name="Vitulo N."/>
            <person name="Jubin C."/>
            <person name="Vezzi A."/>
            <person name="Legeai F."/>
            <person name="Hugueney P."/>
            <person name="Dasilva C."/>
            <person name="Horner D."/>
            <person name="Mica E."/>
            <person name="Jublot D."/>
            <person name="Poulain J."/>
            <person name="Bruyere C."/>
            <person name="Billault A."/>
            <person name="Segurens B."/>
            <person name="Gouyvenoux M."/>
            <person name="Ugarte E."/>
            <person name="Cattonaro F."/>
            <person name="Anthouard V."/>
            <person name="Vico V."/>
            <person name="Del Fabbro C."/>
            <person name="Alaux M."/>
            <person name="Di Gaspero G."/>
            <person name="Dumas V."/>
            <person name="Felice N."/>
            <person name="Paillard S."/>
            <person name="Juman I."/>
            <person name="Moroldo M."/>
            <person name="Scalabrin S."/>
            <person name="Canaguier A."/>
            <person name="Le Clainche I."/>
            <person name="Malacrida G."/>
            <person name="Durand E."/>
            <person name="Pesole G."/>
            <person name="Laucou V."/>
            <person name="Chatelet P."/>
            <person name="Merdinoglu D."/>
            <person name="Delledonne M."/>
            <person name="Pezzotti M."/>
            <person name="Lecharny A."/>
            <person name="Scarpelli C."/>
            <person name="Artiguenave F."/>
            <person name="Pe M.E."/>
            <person name="Valle G."/>
            <person name="Morgante M."/>
            <person name="Caboche M."/>
            <person name="Adam-Blondon A.-F."/>
            <person name="Weissenbach J."/>
            <person name="Quetier F."/>
            <person name="Wincker P."/>
        </authorList>
    </citation>
    <scope>NUCLEOTIDE SEQUENCE [LARGE SCALE GENOMIC DNA]</scope>
    <source>
        <strain evidence="2">cv. Pinot noir / PN40024</strain>
    </source>
</reference>
<sequence>MGQVDLNEPKVGVLPQNTVGSQRFVADRFAPSVSYVPMVIFPGPPLAYLRATHRKFAAAATAINSRPRQ</sequence>
<evidence type="ECO:0000313" key="1">
    <source>
        <dbReference type="EMBL" id="CCB61187.1"/>
    </source>
</evidence>
<name>F6I2M0_VITVI</name>
<accession>F6I2M0</accession>
<dbReference type="Proteomes" id="UP000009183">
    <property type="component" value="Chromosome 16"/>
</dbReference>